<dbReference type="SMART" id="SM00233">
    <property type="entry name" value="PH"/>
    <property type="match status" value="2"/>
</dbReference>
<dbReference type="CTD" id="84069"/>
<keyword evidence="2" id="KW-1185">Reference proteome</keyword>
<sequence>MGSSMSCVPQHNFRFSSKSFIRRNSSRLFRKKNPQEGQEKSNSIINILCTVTPRKEMSPKDLEAIENIKWDPPFPYDPASGWKKSSINVKNYGRLIHSSKVRFRFLHCQDVHDCYLDLFQTHLHFVSNNTTGLTYQGTLPLKELTICKVHNMTSYGDPQEFAFQINGVSLNPIIVYCSNQEDMDNWFGLLKEHIEINGGTAIIPDTYSRVKVHNTEQSTEGKEELRNSISKEPIYEWEGSQRESLGSITYVTKVRLQHLPCQEQYDRLLVMYPSNLIILSEESDGLFYKGKLPLNMLTVTTPCQDIKPNTFMIEGKLINPIVVSCPNTSEFRDWMQHFKAADVPVLSPPPPVYDIIYTPTQREAPELNVRWSGSNRGGSEEIAMQKLHSERRSCELQLPHRDDNPLSPGYTEPLCYISSRPTSVDTQYSVRLGSRSNSMSSQTRPAPLHLRYSSPQRTSYLSSEEPMSPIYSSPYSAVHHNATAQRVTKAPLIKSNSWSTPQSSIKYQLSIPQRHSDLLTHRKPLSPLYDDPTTPGMYPLEEDLAKVSSHSSQVSMEQHYPPLLPASFRLCTPPLGRRNRSIQHQEHDESSTQWAMEQRAQSVSRMKLLPDPNTMLQHNHIIQREASSLAATHMRELPYSLTPDDHSYLKPVEPDDQEIDYDNIWEFDGSNGMIQALPGISAHRTQPDFSARGLGAMETQTRWS</sequence>
<dbReference type="PANTHER" id="PTHR46882">
    <property type="entry name" value="PLECKSTRIN HOMOLOGY DOMAIN-CONTAINING FAMILY N MEMBER 1"/>
    <property type="match status" value="1"/>
</dbReference>
<dbReference type="Gene3D" id="2.30.29.30">
    <property type="entry name" value="Pleckstrin-homology domain (PH domain)/Phosphotyrosine-binding domain (PTB)"/>
    <property type="match status" value="2"/>
</dbReference>
<gene>
    <name evidence="3" type="primary">plekhn1</name>
</gene>
<dbReference type="GeneID" id="108276401"/>
<dbReference type="GO" id="GO:1901981">
    <property type="term" value="F:phosphatidylinositol phosphate binding"/>
    <property type="evidence" value="ECO:0007669"/>
    <property type="project" value="TreeGrafter"/>
</dbReference>
<dbReference type="InterPro" id="IPR042835">
    <property type="entry name" value="PLEKHN1"/>
</dbReference>
<proteinExistence type="predicted"/>
<dbReference type="AlphaFoldDB" id="A0A2D0SLF0"/>
<accession>A0A2D0SLF0</accession>
<evidence type="ECO:0000259" key="1">
    <source>
        <dbReference type="PROSITE" id="PS50003"/>
    </source>
</evidence>
<dbReference type="Proteomes" id="UP000221080">
    <property type="component" value="Chromosome 15"/>
</dbReference>
<feature type="domain" description="PH" evidence="1">
    <location>
        <begin position="88"/>
        <end position="195"/>
    </location>
</feature>
<evidence type="ECO:0000313" key="3">
    <source>
        <dbReference type="RefSeq" id="XP_017343534.1"/>
    </source>
</evidence>
<dbReference type="GO" id="GO:0005856">
    <property type="term" value="C:cytoskeleton"/>
    <property type="evidence" value="ECO:0007669"/>
    <property type="project" value="TreeGrafter"/>
</dbReference>
<dbReference type="InterPro" id="IPR011993">
    <property type="entry name" value="PH-like_dom_sf"/>
</dbReference>
<name>A0A2D0SLF0_ICTPU</name>
<dbReference type="OMA" id="RFRFVHC"/>
<dbReference type="STRING" id="7998.ENSIPUP00000031129"/>
<reference evidence="3" key="2">
    <citation type="submission" date="2025-08" db="UniProtKB">
        <authorList>
            <consortium name="RefSeq"/>
        </authorList>
    </citation>
    <scope>IDENTIFICATION</scope>
    <source>
        <tissue evidence="3">Blood</tissue>
    </source>
</reference>
<dbReference type="OrthoDB" id="9936524at2759"/>
<dbReference type="GO" id="GO:0043065">
    <property type="term" value="P:positive regulation of apoptotic process"/>
    <property type="evidence" value="ECO:0007669"/>
    <property type="project" value="InterPro"/>
</dbReference>
<dbReference type="InterPro" id="IPR001849">
    <property type="entry name" value="PH_domain"/>
</dbReference>
<dbReference type="GO" id="GO:1901612">
    <property type="term" value="F:cardiolipin binding"/>
    <property type="evidence" value="ECO:0007669"/>
    <property type="project" value="InterPro"/>
</dbReference>
<dbReference type="PROSITE" id="PS50003">
    <property type="entry name" value="PH_DOMAIN"/>
    <property type="match status" value="1"/>
</dbReference>
<organism evidence="2 3">
    <name type="scientific">Ictalurus punctatus</name>
    <name type="common">Channel catfish</name>
    <name type="synonym">Silurus punctatus</name>
    <dbReference type="NCBI Taxonomy" id="7998"/>
    <lineage>
        <taxon>Eukaryota</taxon>
        <taxon>Metazoa</taxon>
        <taxon>Chordata</taxon>
        <taxon>Craniata</taxon>
        <taxon>Vertebrata</taxon>
        <taxon>Euteleostomi</taxon>
        <taxon>Actinopterygii</taxon>
        <taxon>Neopterygii</taxon>
        <taxon>Teleostei</taxon>
        <taxon>Ostariophysi</taxon>
        <taxon>Siluriformes</taxon>
        <taxon>Ictaluridae</taxon>
        <taxon>Ictalurus</taxon>
    </lineage>
</organism>
<dbReference type="GO" id="GO:0001666">
    <property type="term" value="P:response to hypoxia"/>
    <property type="evidence" value="ECO:0007669"/>
    <property type="project" value="TreeGrafter"/>
</dbReference>
<dbReference type="RefSeq" id="XP_017343534.1">
    <property type="nucleotide sequence ID" value="XM_017488045.3"/>
</dbReference>
<dbReference type="KEGG" id="ipu:108276401"/>
<reference evidence="2" key="1">
    <citation type="journal article" date="2016" name="Nat. Commun.">
        <title>The channel catfish genome sequence provides insights into the evolution of scale formation in teleosts.</title>
        <authorList>
            <person name="Liu Z."/>
            <person name="Liu S."/>
            <person name="Yao J."/>
            <person name="Bao L."/>
            <person name="Zhang J."/>
            <person name="Li Y."/>
            <person name="Jiang C."/>
            <person name="Sun L."/>
            <person name="Wang R."/>
            <person name="Zhang Y."/>
            <person name="Zhou T."/>
            <person name="Zeng Q."/>
            <person name="Fu Q."/>
            <person name="Gao S."/>
            <person name="Li N."/>
            <person name="Koren S."/>
            <person name="Jiang Y."/>
            <person name="Zimin A."/>
            <person name="Xu P."/>
            <person name="Phillippy A.M."/>
            <person name="Geng X."/>
            <person name="Song L."/>
            <person name="Sun F."/>
            <person name="Li C."/>
            <person name="Wang X."/>
            <person name="Chen A."/>
            <person name="Jin Y."/>
            <person name="Yuan Z."/>
            <person name="Yang Y."/>
            <person name="Tan S."/>
            <person name="Peatman E."/>
            <person name="Lu J."/>
            <person name="Qin Z."/>
            <person name="Dunham R."/>
            <person name="Li Z."/>
            <person name="Sonstegard T."/>
            <person name="Feng J."/>
            <person name="Danzmann R.G."/>
            <person name="Schroeder S."/>
            <person name="Scheffler B."/>
            <person name="Duke M.V."/>
            <person name="Ballard L."/>
            <person name="Kucuktas H."/>
            <person name="Kaltenboeck L."/>
            <person name="Liu H."/>
            <person name="Armbruster J."/>
            <person name="Xie Y."/>
            <person name="Kirby M.L."/>
            <person name="Tian Y."/>
            <person name="Flanagan M.E."/>
            <person name="Mu W."/>
            <person name="Waldbieser G.C."/>
        </authorList>
    </citation>
    <scope>NUCLEOTIDE SEQUENCE [LARGE SCALE GENOMIC DNA]</scope>
    <source>
        <strain evidence="2">SDA103</strain>
    </source>
</reference>
<protein>
    <submittedName>
        <fullName evidence="3">Probable pleckstrin homology domain-containing family N member 1</fullName>
    </submittedName>
</protein>
<dbReference type="SUPFAM" id="SSF50729">
    <property type="entry name" value="PH domain-like"/>
    <property type="match status" value="2"/>
</dbReference>
<dbReference type="GO" id="GO:0031966">
    <property type="term" value="C:mitochondrial membrane"/>
    <property type="evidence" value="ECO:0007669"/>
    <property type="project" value="TreeGrafter"/>
</dbReference>
<dbReference type="GO" id="GO:0061158">
    <property type="term" value="P:3'-UTR-mediated mRNA destabilization"/>
    <property type="evidence" value="ECO:0007669"/>
    <property type="project" value="TreeGrafter"/>
</dbReference>
<evidence type="ECO:0000313" key="2">
    <source>
        <dbReference type="Proteomes" id="UP000221080"/>
    </source>
</evidence>
<dbReference type="PANTHER" id="PTHR46882:SF1">
    <property type="entry name" value="PLECKSTRIN HOMOLOGY DOMAIN-CONTAINING FAMILY N MEMBER 1"/>
    <property type="match status" value="1"/>
</dbReference>
<dbReference type="GO" id="GO:0070300">
    <property type="term" value="F:phosphatidic acid binding"/>
    <property type="evidence" value="ECO:0007669"/>
    <property type="project" value="TreeGrafter"/>
</dbReference>
<dbReference type="GO" id="GO:0001786">
    <property type="term" value="F:phosphatidylserine binding"/>
    <property type="evidence" value="ECO:0007669"/>
    <property type="project" value="TreeGrafter"/>
</dbReference>